<comment type="caution">
    <text evidence="1">The sequence shown here is derived from an EMBL/GenBank/DDBJ whole genome shotgun (WGS) entry which is preliminary data.</text>
</comment>
<evidence type="ECO:0000313" key="1">
    <source>
        <dbReference type="EMBL" id="KAH0852682.1"/>
    </source>
</evidence>
<reference evidence="1 2" key="1">
    <citation type="submission" date="2021-05" db="EMBL/GenBank/DDBJ databases">
        <title>Genome Assembly of Synthetic Allotetraploid Brassica napus Reveals Homoeologous Exchanges between Subgenomes.</title>
        <authorList>
            <person name="Davis J.T."/>
        </authorList>
    </citation>
    <scope>NUCLEOTIDE SEQUENCE [LARGE SCALE GENOMIC DNA]</scope>
    <source>
        <strain evidence="2">cv. Da-Ae</strain>
        <tissue evidence="1">Seedling</tissue>
    </source>
</reference>
<keyword evidence="2" id="KW-1185">Reference proteome</keyword>
<evidence type="ECO:0000313" key="2">
    <source>
        <dbReference type="Proteomes" id="UP000824890"/>
    </source>
</evidence>
<organism evidence="1 2">
    <name type="scientific">Brassica napus</name>
    <name type="common">Rape</name>
    <dbReference type="NCBI Taxonomy" id="3708"/>
    <lineage>
        <taxon>Eukaryota</taxon>
        <taxon>Viridiplantae</taxon>
        <taxon>Streptophyta</taxon>
        <taxon>Embryophyta</taxon>
        <taxon>Tracheophyta</taxon>
        <taxon>Spermatophyta</taxon>
        <taxon>Magnoliopsida</taxon>
        <taxon>eudicotyledons</taxon>
        <taxon>Gunneridae</taxon>
        <taxon>Pentapetalae</taxon>
        <taxon>rosids</taxon>
        <taxon>malvids</taxon>
        <taxon>Brassicales</taxon>
        <taxon>Brassicaceae</taxon>
        <taxon>Brassiceae</taxon>
        <taxon>Brassica</taxon>
    </lineage>
</organism>
<dbReference type="Proteomes" id="UP000824890">
    <property type="component" value="Unassembled WGS sequence"/>
</dbReference>
<accession>A0ABQ7X9R0</accession>
<protein>
    <submittedName>
        <fullName evidence="1">Uncharacterized protein</fullName>
    </submittedName>
</protein>
<dbReference type="PANTHER" id="PTHR37198">
    <property type="entry name" value="NUCLEOLIN"/>
    <property type="match status" value="1"/>
</dbReference>
<gene>
    <name evidence="1" type="ORF">HID58_093847</name>
</gene>
<dbReference type="EMBL" id="JAGKQM010001000">
    <property type="protein sequence ID" value="KAH0852682.1"/>
    <property type="molecule type" value="Genomic_DNA"/>
</dbReference>
<dbReference type="PANTHER" id="PTHR37198:SF2">
    <property type="entry name" value="TRANSMEMBRANE PROTEIN"/>
    <property type="match status" value="1"/>
</dbReference>
<sequence length="121" mass="13913">MVLLRVSETKLEEGTAAIASPLRVTNFFDVYEIPEDMRKECWYSEEKIWAKMETVRKIVGYSVARSTTYSEELEALYMFTGVEPHTSMLEKENQDMAQVSERLYLLMSGIGINRAFVGTIL</sequence>
<proteinExistence type="predicted"/>
<name>A0ABQ7X9R0_BRANA</name>